<keyword evidence="1" id="KW-0175">Coiled coil</keyword>
<dbReference type="Proteomes" id="UP000257200">
    <property type="component" value="Unplaced"/>
</dbReference>
<dbReference type="PANTHER" id="PTHR21510:SF15">
    <property type="entry name" value="MICROTUBULE ORGANIZATION PROTEIN AKNA"/>
    <property type="match status" value="1"/>
</dbReference>
<feature type="region of interest" description="Disordered" evidence="2">
    <location>
        <begin position="134"/>
        <end position="190"/>
    </location>
</feature>
<proteinExistence type="predicted"/>
<feature type="coiled-coil region" evidence="1">
    <location>
        <begin position="444"/>
        <end position="471"/>
    </location>
</feature>
<dbReference type="CTD" id="80709"/>
<evidence type="ECO:0000313" key="3">
    <source>
        <dbReference type="Ensembl" id="ENSAPOP00000030544.1"/>
    </source>
</evidence>
<dbReference type="STRING" id="80966.ENSAPOP00000030544"/>
<feature type="region of interest" description="Disordered" evidence="2">
    <location>
        <begin position="66"/>
        <end position="100"/>
    </location>
</feature>
<protein>
    <submittedName>
        <fullName evidence="3">AT-hook transcription factor</fullName>
    </submittedName>
</protein>
<feature type="compositionally biased region" description="Acidic residues" evidence="2">
    <location>
        <begin position="28"/>
        <end position="47"/>
    </location>
</feature>
<name>A0A3Q1GLZ5_9TELE</name>
<feature type="region of interest" description="Disordered" evidence="2">
    <location>
        <begin position="1044"/>
        <end position="1185"/>
    </location>
</feature>
<keyword evidence="4" id="KW-1185">Reference proteome</keyword>
<feature type="compositionally biased region" description="Polar residues" evidence="2">
    <location>
        <begin position="937"/>
        <end position="961"/>
    </location>
</feature>
<dbReference type="InterPro" id="IPR052655">
    <property type="entry name" value="AKNA_Centrosome-Trans_reg"/>
</dbReference>
<feature type="compositionally biased region" description="Low complexity" evidence="2">
    <location>
        <begin position="798"/>
        <end position="816"/>
    </location>
</feature>
<sequence length="1320" mass="145507">MEARRKTTAGVLFWTPAPVRPSLNSSDDAWEDEDEGQPAREDDFESQMDENGIIGLSEVLEDVGLGEDCGAIDPDGDSGPSIKEEVDLSGNERTKPPEELNYNLSERLSNTESAGEETLPSCFDMIDKFKARTEDKKRHKHLDITEEEEGKRNGRKANKHESTPGKHGATNGLKKEISSTSSSLEPAGLSNHHCPVSVTSHSLLHLLHFTHEELAAVPGIEAETFPEMGFTESLSESHCSHTSLKLSPRRPQVNLEAFPQPEARVSEEVVSNHYRRASKTPGEVSEKSDHKQPRRTVNRSPNARYSRACSVSTVSDDTVKSKRSSTSSDRKPRSPKGRSKAAAENESRKAPVSHQTPDFSKVEPKIRFSNGSYKPPKSRLSATSDSLSPDPPLMFKSPADIVKEVLLNTDGSLASSDSDRSPAGATNSTVPLEFRSKQNATTLMKQLEEAHSILLTRLAEAENTIDRLRLEAKVNLYSDPPKPGHLIQARLNHNASKFVKLDFPQAQKADIKSPSLHPDEHSSHQGSSAACASPRRPVPDLGQQLASVIFSQTDKFLQQLQTFEHLLKSEKLKPVEQMKGLTQLSEGLDSLEKGYLLARDEHKVLQQRGIKISNFDPERELEGLIFQCGLRMDELKEQGEQMRQEHLTCEAPPTHEPASLFTLSMAEESLIHPQIPPEPLLVDPGEAAQAEVSSVMSESELEDEETLNSLRLNPPDVELRYVEQDFSIPDHYQSFKELPKLLDHSLGERLPPSAALETELQAEDKKDETLDQEIKKVWKTLPLSETTSDPPDSPADTSKQWSSRSSPPSHGASSQSTPVPPSSRSRLDLKKSHSSSLSSLGDIPADRMSSKGQTGSRRAHSQDGIISPEMDSGFVGSESSHLTPAAASSPVQQRASESSASVPQEGNSERPRAGLVSTPSSSSLHRLTATEPRLDSQFKQYQPSRTRPGQKRQTFSCSPQHWVSWREQTPEDNDSTPTGSEDSDRCCRTIDSLHSSPSSSSRPARYHHGNSQAANCDNAIQTLQAEVTRLKERLESCLKNKKPLSSVKAAPSTLNSSSPCIRSVEQRREASGERRETQSLNEVEEERVLRRTTRSASAQTQKPQQDLLRKSEPDSSPHPQVSRCTQTSVAPDSSWQQVTSVRSRRTQTTADEPDSSRSRAFLCPRCLSGPRGRTERPAGGVRESTLPSSRCPGCPLCGCLEPNRCTEPDCRRHSESPNKTTSRRYCAAEASPGLLEYRPVGPTPLLLFPSPLYVSPTTRSSSPERGRRRRSLSVDKLLSVDGSLNRAIRAAQNMKHTSRNMAQSLATGLQYQEMLTQSCS</sequence>
<dbReference type="GO" id="GO:0060234">
    <property type="term" value="P:neuroblast delamination"/>
    <property type="evidence" value="ECO:0007669"/>
    <property type="project" value="TreeGrafter"/>
</dbReference>
<evidence type="ECO:0000256" key="2">
    <source>
        <dbReference type="SAM" id="MobiDB-lite"/>
    </source>
</evidence>
<dbReference type="GO" id="GO:0001837">
    <property type="term" value="P:epithelial to mesenchymal transition"/>
    <property type="evidence" value="ECO:0007669"/>
    <property type="project" value="TreeGrafter"/>
</dbReference>
<feature type="compositionally biased region" description="Polar residues" evidence="2">
    <location>
        <begin position="1095"/>
        <end position="1104"/>
    </location>
</feature>
<feature type="region of interest" description="Disordered" evidence="2">
    <location>
        <begin position="1"/>
        <end position="47"/>
    </location>
</feature>
<organism evidence="3 4">
    <name type="scientific">Acanthochromis polyacanthus</name>
    <name type="common">spiny chromis</name>
    <dbReference type="NCBI Taxonomy" id="80966"/>
    <lineage>
        <taxon>Eukaryota</taxon>
        <taxon>Metazoa</taxon>
        <taxon>Chordata</taxon>
        <taxon>Craniata</taxon>
        <taxon>Vertebrata</taxon>
        <taxon>Euteleostomi</taxon>
        <taxon>Actinopterygii</taxon>
        <taxon>Neopterygii</taxon>
        <taxon>Teleostei</taxon>
        <taxon>Neoteleostei</taxon>
        <taxon>Acanthomorphata</taxon>
        <taxon>Ovalentaria</taxon>
        <taxon>Pomacentridae</taxon>
        <taxon>Acanthochromis</taxon>
    </lineage>
</organism>
<evidence type="ECO:0000313" key="4">
    <source>
        <dbReference type="Proteomes" id="UP000257200"/>
    </source>
</evidence>
<dbReference type="Ensembl" id="ENSAPOT00000022667.1">
    <property type="protein sequence ID" value="ENSAPOP00000030544.1"/>
    <property type="gene ID" value="ENSAPOG00000017149.1"/>
</dbReference>
<feature type="region of interest" description="Disordered" evidence="2">
    <location>
        <begin position="412"/>
        <end position="433"/>
    </location>
</feature>
<feature type="region of interest" description="Disordered" evidence="2">
    <location>
        <begin position="509"/>
        <end position="537"/>
    </location>
</feature>
<dbReference type="GeneID" id="110949136"/>
<feature type="compositionally biased region" description="Polar residues" evidence="2">
    <location>
        <begin position="1117"/>
        <end position="1135"/>
    </location>
</feature>
<dbReference type="GO" id="GO:0021849">
    <property type="term" value="P:neuroblast division in subventricular zone"/>
    <property type="evidence" value="ECO:0007669"/>
    <property type="project" value="TreeGrafter"/>
</dbReference>
<feature type="compositionally biased region" description="Basic and acidic residues" evidence="2">
    <location>
        <begin position="762"/>
        <end position="776"/>
    </location>
</feature>
<reference evidence="3" key="1">
    <citation type="submission" date="2025-08" db="UniProtKB">
        <authorList>
            <consortium name="Ensembl"/>
        </authorList>
    </citation>
    <scope>IDENTIFICATION</scope>
</reference>
<feature type="compositionally biased region" description="Basic and acidic residues" evidence="2">
    <location>
        <begin position="82"/>
        <end position="98"/>
    </location>
</feature>
<accession>A0A3Q1GLZ5</accession>
<feature type="compositionally biased region" description="Basic and acidic residues" evidence="2">
    <location>
        <begin position="1064"/>
        <end position="1077"/>
    </location>
</feature>
<dbReference type="PANTHER" id="PTHR21510">
    <property type="entry name" value="AKNA DOMAIN-CONTAINING PROTEIN"/>
    <property type="match status" value="1"/>
</dbReference>
<feature type="compositionally biased region" description="Low complexity" evidence="2">
    <location>
        <begin position="992"/>
        <end position="1001"/>
    </location>
</feature>
<dbReference type="GO" id="GO:0005813">
    <property type="term" value="C:centrosome"/>
    <property type="evidence" value="ECO:0007669"/>
    <property type="project" value="TreeGrafter"/>
</dbReference>
<feature type="coiled-coil region" evidence="1">
    <location>
        <begin position="1013"/>
        <end position="1040"/>
    </location>
</feature>
<feature type="compositionally biased region" description="Low complexity" evidence="2">
    <location>
        <begin position="1136"/>
        <end position="1149"/>
    </location>
</feature>
<feature type="region of interest" description="Disordered" evidence="2">
    <location>
        <begin position="759"/>
        <end position="1012"/>
    </location>
</feature>
<dbReference type="GeneTree" id="ENSGT00940000154254"/>
<feature type="region of interest" description="Disordered" evidence="2">
    <location>
        <begin position="257"/>
        <end position="395"/>
    </location>
</feature>
<dbReference type="InParanoid" id="A0A3Q1GLZ5"/>
<evidence type="ECO:0000256" key="1">
    <source>
        <dbReference type="SAM" id="Coils"/>
    </source>
</evidence>
<reference evidence="3" key="2">
    <citation type="submission" date="2025-09" db="UniProtKB">
        <authorList>
            <consortium name="Ensembl"/>
        </authorList>
    </citation>
    <scope>IDENTIFICATION</scope>
</reference>
<dbReference type="RefSeq" id="XP_022046706.1">
    <property type="nucleotide sequence ID" value="XM_022191014.2"/>
</dbReference>
<feature type="compositionally biased region" description="Polar residues" evidence="2">
    <location>
        <begin position="889"/>
        <end position="906"/>
    </location>
</feature>